<protein>
    <recommendedName>
        <fullName evidence="3">Phage protein</fullName>
    </recommendedName>
</protein>
<dbReference type="Proteomes" id="UP001269271">
    <property type="component" value="Unassembled WGS sequence"/>
</dbReference>
<evidence type="ECO:0008006" key="3">
    <source>
        <dbReference type="Google" id="ProtNLM"/>
    </source>
</evidence>
<sequence>MNKRYVIKINDVCYLRKFQSMPALTKDVFRASNFELESLAKETAEKYGGKVMELTPKLEALD</sequence>
<comment type="caution">
    <text evidence="1">The sequence shown here is derived from an EMBL/GenBank/DDBJ whole genome shotgun (WGS) entry which is preliminary data.</text>
</comment>
<organism evidence="1 2">
    <name type="scientific">Staphylococcus haemolyticus</name>
    <dbReference type="NCBI Taxonomy" id="1283"/>
    <lineage>
        <taxon>Bacteria</taxon>
        <taxon>Bacillati</taxon>
        <taxon>Bacillota</taxon>
        <taxon>Bacilli</taxon>
        <taxon>Bacillales</taxon>
        <taxon>Staphylococcaceae</taxon>
        <taxon>Staphylococcus</taxon>
    </lineage>
</organism>
<evidence type="ECO:0000313" key="1">
    <source>
        <dbReference type="EMBL" id="MDT4286960.1"/>
    </source>
</evidence>
<dbReference type="RefSeq" id="WP_049395473.1">
    <property type="nucleotide sequence ID" value="NZ_CAJUXL010000397.1"/>
</dbReference>
<gene>
    <name evidence="1" type="ORF">RO950_07990</name>
</gene>
<name>A0ABU3IHD6_STAHA</name>
<proteinExistence type="predicted"/>
<reference evidence="1 2" key="1">
    <citation type="submission" date="2023-08" db="EMBL/GenBank/DDBJ databases">
        <title>Genomic surveillance of Staphylococcus haemolyticus neonatal outbreak in southern France.</title>
        <authorList>
            <person name="Magnan C."/>
            <person name="Morsli M."/>
            <person name="Thiery B."/>
            <person name="Salipante F."/>
            <person name="Attar J."/>
            <person name="Massimo D.M."/>
            <person name="Ory J."/>
            <person name="Pantel A."/>
            <person name="Lavigne J.-P."/>
        </authorList>
    </citation>
    <scope>NUCLEOTIDE SEQUENCE [LARGE SCALE GENOMIC DNA]</scope>
    <source>
        <strain evidence="1 2">NSH026</strain>
    </source>
</reference>
<keyword evidence="2" id="KW-1185">Reference proteome</keyword>
<accession>A0ABU3IHD6</accession>
<dbReference type="EMBL" id="JAVSOO010000018">
    <property type="protein sequence ID" value="MDT4286960.1"/>
    <property type="molecule type" value="Genomic_DNA"/>
</dbReference>
<evidence type="ECO:0000313" key="2">
    <source>
        <dbReference type="Proteomes" id="UP001269271"/>
    </source>
</evidence>